<feature type="region of interest" description="Disordered" evidence="1">
    <location>
        <begin position="67"/>
        <end position="94"/>
    </location>
</feature>
<dbReference type="AlphaFoldDB" id="A0A197K074"/>
<gene>
    <name evidence="2" type="ORF">K457DRAFT_411663</name>
</gene>
<keyword evidence="3" id="KW-1185">Reference proteome</keyword>
<protein>
    <submittedName>
        <fullName evidence="2">Uncharacterized protein</fullName>
    </submittedName>
</protein>
<name>A0A197K074_9FUNG</name>
<evidence type="ECO:0000313" key="2">
    <source>
        <dbReference type="EMBL" id="OAQ30880.1"/>
    </source>
</evidence>
<organism evidence="2 3">
    <name type="scientific">Linnemannia elongata AG-77</name>
    <dbReference type="NCBI Taxonomy" id="1314771"/>
    <lineage>
        <taxon>Eukaryota</taxon>
        <taxon>Fungi</taxon>
        <taxon>Fungi incertae sedis</taxon>
        <taxon>Mucoromycota</taxon>
        <taxon>Mortierellomycotina</taxon>
        <taxon>Mortierellomycetes</taxon>
        <taxon>Mortierellales</taxon>
        <taxon>Mortierellaceae</taxon>
        <taxon>Linnemannia</taxon>
    </lineage>
</organism>
<dbReference type="EMBL" id="KV442032">
    <property type="protein sequence ID" value="OAQ30880.1"/>
    <property type="molecule type" value="Genomic_DNA"/>
</dbReference>
<proteinExistence type="predicted"/>
<accession>A0A197K074</accession>
<evidence type="ECO:0000256" key="1">
    <source>
        <dbReference type="SAM" id="MobiDB-lite"/>
    </source>
</evidence>
<feature type="compositionally biased region" description="Basic and acidic residues" evidence="1">
    <location>
        <begin position="76"/>
        <end position="94"/>
    </location>
</feature>
<dbReference type="Proteomes" id="UP000078512">
    <property type="component" value="Unassembled WGS sequence"/>
</dbReference>
<reference evidence="2 3" key="1">
    <citation type="submission" date="2016-05" db="EMBL/GenBank/DDBJ databases">
        <title>Genome sequencing reveals origins of a unique bacterial endosymbiosis in the earliest lineages of terrestrial Fungi.</title>
        <authorList>
            <consortium name="DOE Joint Genome Institute"/>
            <person name="Uehling J."/>
            <person name="Gryganskyi A."/>
            <person name="Hameed K."/>
            <person name="Tschaplinski T."/>
            <person name="Misztal P."/>
            <person name="Wu S."/>
            <person name="Desiro A."/>
            <person name="Vande Pol N."/>
            <person name="Du Z.-Y."/>
            <person name="Zienkiewicz A."/>
            <person name="Zienkiewicz K."/>
            <person name="Morin E."/>
            <person name="Tisserant E."/>
            <person name="Splivallo R."/>
            <person name="Hainaut M."/>
            <person name="Henrissat B."/>
            <person name="Ohm R."/>
            <person name="Kuo A."/>
            <person name="Yan J."/>
            <person name="Lipzen A."/>
            <person name="Nolan M."/>
            <person name="Labutti K."/>
            <person name="Barry K."/>
            <person name="Goldstein A."/>
            <person name="Labbe J."/>
            <person name="Schadt C."/>
            <person name="Tuskan G."/>
            <person name="Grigoriev I."/>
            <person name="Martin F."/>
            <person name="Vilgalys R."/>
            <person name="Bonito G."/>
        </authorList>
    </citation>
    <scope>NUCLEOTIDE SEQUENCE [LARGE SCALE GENOMIC DNA]</scope>
    <source>
        <strain evidence="2 3">AG-77</strain>
    </source>
</reference>
<evidence type="ECO:0000313" key="3">
    <source>
        <dbReference type="Proteomes" id="UP000078512"/>
    </source>
</evidence>
<sequence>MWSLYHRQQLINKRASLCSVKKKKKKRKKEIETKWKGNSNDVDIIFCLHPGFASCRRGKKRVKKLSMHLGQALRQKRGDEMYERRRNERMEGRKESEGELFFVKREIERERDRERR</sequence>